<evidence type="ECO:0000256" key="4">
    <source>
        <dbReference type="HAMAP-Rule" id="MF_01241"/>
    </source>
</evidence>
<accession>A0A1H3DZN1</accession>
<dbReference type="EC" id="3.5.99.6" evidence="4"/>
<keyword evidence="3 4" id="KW-0119">Carbohydrate metabolism</keyword>
<evidence type="ECO:0000256" key="1">
    <source>
        <dbReference type="ARBA" id="ARBA00000644"/>
    </source>
</evidence>
<dbReference type="GO" id="GO:0006046">
    <property type="term" value="P:N-acetylglucosamine catabolic process"/>
    <property type="evidence" value="ECO:0007669"/>
    <property type="project" value="UniProtKB-UniRule"/>
</dbReference>
<dbReference type="GO" id="GO:0005975">
    <property type="term" value="P:carbohydrate metabolic process"/>
    <property type="evidence" value="ECO:0007669"/>
    <property type="project" value="InterPro"/>
</dbReference>
<proteinExistence type="inferred from homology"/>
<evidence type="ECO:0000259" key="5">
    <source>
        <dbReference type="Pfam" id="PF01182"/>
    </source>
</evidence>
<evidence type="ECO:0000313" key="7">
    <source>
        <dbReference type="Proteomes" id="UP000198828"/>
    </source>
</evidence>
<dbReference type="HAMAP" id="MF_01241">
    <property type="entry name" value="GlcN6P_deamin"/>
    <property type="match status" value="1"/>
</dbReference>
<dbReference type="RefSeq" id="WP_093754701.1">
    <property type="nucleotide sequence ID" value="NZ_BSYN01000005.1"/>
</dbReference>
<reference evidence="6 7" key="1">
    <citation type="submission" date="2016-10" db="EMBL/GenBank/DDBJ databases">
        <authorList>
            <person name="de Groot N.N."/>
        </authorList>
    </citation>
    <scope>NUCLEOTIDE SEQUENCE [LARGE SCALE GENOMIC DNA]</scope>
    <source>
        <strain evidence="6 7">DSM 23310</strain>
    </source>
</reference>
<dbReference type="SUPFAM" id="SSF100950">
    <property type="entry name" value="NagB/RpiA/CoA transferase-like"/>
    <property type="match status" value="1"/>
</dbReference>
<feature type="active site" description="Proton acceptor; for ring-opening step" evidence="4">
    <location>
        <position position="138"/>
    </location>
</feature>
<dbReference type="Pfam" id="PF01182">
    <property type="entry name" value="Glucosamine_iso"/>
    <property type="match status" value="1"/>
</dbReference>
<dbReference type="CDD" id="cd01399">
    <property type="entry name" value="GlcN6P_deaminase"/>
    <property type="match status" value="1"/>
</dbReference>
<dbReference type="InterPro" id="IPR006148">
    <property type="entry name" value="Glc/Gal-6P_isomerase"/>
</dbReference>
<name>A0A1H3DZN1_9FIRM</name>
<dbReference type="GO" id="GO:0006043">
    <property type="term" value="P:glucosamine catabolic process"/>
    <property type="evidence" value="ECO:0007669"/>
    <property type="project" value="TreeGrafter"/>
</dbReference>
<feature type="domain" description="Glucosamine/galactosamine-6-phosphate isomerase" evidence="5">
    <location>
        <begin position="10"/>
        <end position="224"/>
    </location>
</feature>
<evidence type="ECO:0000256" key="3">
    <source>
        <dbReference type="ARBA" id="ARBA00023277"/>
    </source>
</evidence>
<dbReference type="Gene3D" id="3.40.50.1360">
    <property type="match status" value="1"/>
</dbReference>
<dbReference type="EMBL" id="FNNG01000017">
    <property type="protein sequence ID" value="SDX71498.1"/>
    <property type="molecule type" value="Genomic_DNA"/>
</dbReference>
<organism evidence="6 7">
    <name type="scientific">Tepidimicrobium xylanilyticum</name>
    <dbReference type="NCBI Taxonomy" id="1123352"/>
    <lineage>
        <taxon>Bacteria</taxon>
        <taxon>Bacillati</taxon>
        <taxon>Bacillota</taxon>
        <taxon>Tissierellia</taxon>
        <taxon>Tissierellales</taxon>
        <taxon>Tepidimicrobiaceae</taxon>
        <taxon>Tepidimicrobium</taxon>
    </lineage>
</organism>
<feature type="active site" description="For ring-opening step" evidence="4">
    <location>
        <position position="136"/>
    </location>
</feature>
<dbReference type="GO" id="GO:0019262">
    <property type="term" value="P:N-acetylneuraminate catabolic process"/>
    <property type="evidence" value="ECO:0007669"/>
    <property type="project" value="UniProtKB-UniRule"/>
</dbReference>
<dbReference type="InterPro" id="IPR004547">
    <property type="entry name" value="Glucosamine6P_isomerase"/>
</dbReference>
<evidence type="ECO:0000256" key="2">
    <source>
        <dbReference type="ARBA" id="ARBA00022801"/>
    </source>
</evidence>
<evidence type="ECO:0000313" key="6">
    <source>
        <dbReference type="EMBL" id="SDX71498.1"/>
    </source>
</evidence>
<comment type="pathway">
    <text evidence="4">Amino-sugar metabolism; N-acetylneuraminate degradation; D-fructose 6-phosphate from N-acetylneuraminate: step 5/5.</text>
</comment>
<keyword evidence="7" id="KW-1185">Reference proteome</keyword>
<comment type="similarity">
    <text evidence="4">Belongs to the glucosamine/galactosamine-6-phosphate isomerase family. NagB subfamily.</text>
</comment>
<protein>
    <recommendedName>
        <fullName evidence="4">Glucosamine-6-phosphate deaminase</fullName>
        <ecNumber evidence="4">3.5.99.6</ecNumber>
    </recommendedName>
    <alternativeName>
        <fullName evidence="4">GlcN6P deaminase</fullName>
        <shortName evidence="4">GNPDA</shortName>
    </alternativeName>
    <alternativeName>
        <fullName evidence="4">Glucosamine-6-phosphate isomerase</fullName>
    </alternativeName>
</protein>
<sequence length="241" mass="26922">MKVIVEKNYEELSKTAANIIKDEIAKKPNLVLGLATGSTPEGMYRELIRLHKEEGLDFSQVTTFNLDEYVGIDKDHPNSYHYYMKTTLFDHINIDPNNTFIPDGKVENPEKYCKEYDRLIEEKGGIDLQVLGIGENGHIAFNEPDEALNVGTSVVNLTESTIQANSRFFDSIDQVPKTAITMGIGSIMKAKKIILLANGKKKANVIKELLKQDKITTKLPASILLLHPDVTVIVDEEAYNG</sequence>
<comment type="caution">
    <text evidence="4">Lacks conserved residue(s) required for the propagation of feature annotation.</text>
</comment>
<dbReference type="NCBIfam" id="TIGR00502">
    <property type="entry name" value="nagB"/>
    <property type="match status" value="1"/>
</dbReference>
<dbReference type="InterPro" id="IPR018321">
    <property type="entry name" value="Glucosamine6P_isomerase_CS"/>
</dbReference>
<dbReference type="OrthoDB" id="9791139at2"/>
<dbReference type="PANTHER" id="PTHR11280:SF5">
    <property type="entry name" value="GLUCOSAMINE-6-PHOSPHATE ISOMERASE"/>
    <property type="match status" value="1"/>
</dbReference>
<dbReference type="GO" id="GO:0042802">
    <property type="term" value="F:identical protein binding"/>
    <property type="evidence" value="ECO:0007669"/>
    <property type="project" value="TreeGrafter"/>
</dbReference>
<feature type="active site" description="For ring-opening step" evidence="4">
    <location>
        <position position="143"/>
    </location>
</feature>
<comment type="function">
    <text evidence="4">Catalyzes the reversible isomerization-deamination of glucosamine 6-phosphate (GlcN6P) to form fructose 6-phosphate (Fru6P) and ammonium ion.</text>
</comment>
<dbReference type="PROSITE" id="PS01161">
    <property type="entry name" value="GLC_GALNAC_ISOMERASE"/>
    <property type="match status" value="1"/>
</dbReference>
<dbReference type="FunFam" id="3.40.50.1360:FF:000003">
    <property type="entry name" value="Glucosamine-6-phosphate deaminase"/>
    <property type="match status" value="1"/>
</dbReference>
<dbReference type="InterPro" id="IPR037171">
    <property type="entry name" value="NagB/RpiA_transferase-like"/>
</dbReference>
<feature type="active site" description="Proton acceptor; for enolization step" evidence="4">
    <location>
        <position position="67"/>
    </location>
</feature>
<keyword evidence="2 4" id="KW-0378">Hydrolase</keyword>
<dbReference type="GO" id="GO:0004342">
    <property type="term" value="F:glucosamine-6-phosphate deaminase activity"/>
    <property type="evidence" value="ECO:0007669"/>
    <property type="project" value="UniProtKB-UniRule"/>
</dbReference>
<dbReference type="PANTHER" id="PTHR11280">
    <property type="entry name" value="GLUCOSAMINE-6-PHOSPHATE ISOMERASE"/>
    <property type="match status" value="1"/>
</dbReference>
<dbReference type="AlphaFoldDB" id="A0A1H3DZN1"/>
<dbReference type="UniPathway" id="UPA00629">
    <property type="reaction ID" value="UER00684"/>
</dbReference>
<dbReference type="Proteomes" id="UP000198828">
    <property type="component" value="Unassembled WGS sequence"/>
</dbReference>
<dbReference type="GO" id="GO:0005737">
    <property type="term" value="C:cytoplasm"/>
    <property type="evidence" value="ECO:0007669"/>
    <property type="project" value="TreeGrafter"/>
</dbReference>
<gene>
    <name evidence="4" type="primary">nagB</name>
    <name evidence="6" type="ORF">SAMN05660923_02789</name>
</gene>
<comment type="catalytic activity">
    <reaction evidence="1 4">
        <text>alpha-D-glucosamine 6-phosphate + H2O = beta-D-fructose 6-phosphate + NH4(+)</text>
        <dbReference type="Rhea" id="RHEA:12172"/>
        <dbReference type="ChEBI" id="CHEBI:15377"/>
        <dbReference type="ChEBI" id="CHEBI:28938"/>
        <dbReference type="ChEBI" id="CHEBI:57634"/>
        <dbReference type="ChEBI" id="CHEBI:75989"/>
        <dbReference type="EC" id="3.5.99.6"/>
    </reaction>
</comment>